<dbReference type="SUPFAM" id="SSF81345">
    <property type="entry name" value="ABC transporter involved in vitamin B12 uptake, BtuC"/>
    <property type="match status" value="1"/>
</dbReference>
<evidence type="ECO:0000256" key="6">
    <source>
        <dbReference type="ARBA" id="ARBA00022989"/>
    </source>
</evidence>
<dbReference type="Gene3D" id="1.10.3470.10">
    <property type="entry name" value="ABC transporter involved in vitamin B12 uptake, BtuC"/>
    <property type="match status" value="1"/>
</dbReference>
<comment type="caution">
    <text evidence="9">The sequence shown here is derived from an EMBL/GenBank/DDBJ whole genome shotgun (WGS) entry which is preliminary data.</text>
</comment>
<dbReference type="InterPro" id="IPR037294">
    <property type="entry name" value="ABC_BtuC-like"/>
</dbReference>
<feature type="transmembrane region" description="Helical" evidence="8">
    <location>
        <begin position="69"/>
        <end position="86"/>
    </location>
</feature>
<sequence length="340" mass="35137">MMLSIIHRSGILKILINIVIIVALMFSIGMSVALGAVDIQLSTVWEALFDFDKDVTAHQVIQELRLPRVLAAAMVGAFLSVSGAMMQGMTRNPLASPSVMGVTHGASFVLVLMLAFFPAVSNLGLTLGSFIGAGLAVTLIFMAGSLSAGGLTPVKLALAGVAIGTMLSSLSSVIALHFQLEKQLGFWLAGGLADANWTSVKVLVLTGLIGMLIALSISKSITVLNLGEDIATGLGQNHFIIKVFGIITVLLLTGAAVSVAGVVGFVGLIVPHITRFIIGTDYGWIVPTSALSGALLLVLADIGARLINAPFETPVGALTSLIGVPFFLYLARGSSGEGKS</sequence>
<keyword evidence="5 8" id="KW-0812">Transmembrane</keyword>
<feature type="transmembrane region" description="Helical" evidence="8">
    <location>
        <begin position="239"/>
        <end position="270"/>
    </location>
</feature>
<protein>
    <submittedName>
        <fullName evidence="9">Iron ABC transporter permease</fullName>
    </submittedName>
</protein>
<proteinExistence type="inferred from homology"/>
<feature type="transmembrane region" description="Helical" evidence="8">
    <location>
        <begin position="282"/>
        <end position="302"/>
    </location>
</feature>
<dbReference type="CDD" id="cd06550">
    <property type="entry name" value="TM_ABC_iron-siderophores_like"/>
    <property type="match status" value="1"/>
</dbReference>
<keyword evidence="3" id="KW-0813">Transport</keyword>
<feature type="transmembrane region" description="Helical" evidence="8">
    <location>
        <begin position="12"/>
        <end position="37"/>
    </location>
</feature>
<evidence type="ECO:0000313" key="10">
    <source>
        <dbReference type="Proteomes" id="UP001500880"/>
    </source>
</evidence>
<comment type="subcellular location">
    <subcellularLocation>
        <location evidence="1">Cell membrane</location>
        <topology evidence="1">Multi-pass membrane protein</topology>
    </subcellularLocation>
</comment>
<gene>
    <name evidence="9" type="ORF">GCM10008986_14410</name>
</gene>
<evidence type="ECO:0000256" key="3">
    <source>
        <dbReference type="ARBA" id="ARBA00022448"/>
    </source>
</evidence>
<evidence type="ECO:0000256" key="7">
    <source>
        <dbReference type="ARBA" id="ARBA00023136"/>
    </source>
</evidence>
<reference evidence="9 10" key="1">
    <citation type="journal article" date="2019" name="Int. J. Syst. Evol. Microbiol.">
        <title>The Global Catalogue of Microorganisms (GCM) 10K type strain sequencing project: providing services to taxonomists for standard genome sequencing and annotation.</title>
        <authorList>
            <consortium name="The Broad Institute Genomics Platform"/>
            <consortium name="The Broad Institute Genome Sequencing Center for Infectious Disease"/>
            <person name="Wu L."/>
            <person name="Ma J."/>
        </authorList>
    </citation>
    <scope>NUCLEOTIDE SEQUENCE [LARGE SCALE GENOMIC DNA]</scope>
    <source>
        <strain evidence="9 10">JCM 12389</strain>
    </source>
</reference>
<dbReference type="Pfam" id="PF01032">
    <property type="entry name" value="FecCD"/>
    <property type="match status" value="1"/>
</dbReference>
<feature type="transmembrane region" description="Helical" evidence="8">
    <location>
        <begin position="123"/>
        <end position="144"/>
    </location>
</feature>
<evidence type="ECO:0000256" key="4">
    <source>
        <dbReference type="ARBA" id="ARBA00022475"/>
    </source>
</evidence>
<name>A0ABN1B3W2_9BACI</name>
<dbReference type="EMBL" id="BAAADO010000003">
    <property type="protein sequence ID" value="GAA0489660.1"/>
    <property type="molecule type" value="Genomic_DNA"/>
</dbReference>
<dbReference type="PANTHER" id="PTHR30472">
    <property type="entry name" value="FERRIC ENTEROBACTIN TRANSPORT SYSTEM PERMEASE PROTEIN"/>
    <property type="match status" value="1"/>
</dbReference>
<evidence type="ECO:0000256" key="1">
    <source>
        <dbReference type="ARBA" id="ARBA00004651"/>
    </source>
</evidence>
<feature type="transmembrane region" description="Helical" evidence="8">
    <location>
        <begin position="314"/>
        <end position="331"/>
    </location>
</feature>
<dbReference type="InterPro" id="IPR000522">
    <property type="entry name" value="ABC_transptr_permease_BtuC"/>
</dbReference>
<keyword evidence="7 8" id="KW-0472">Membrane</keyword>
<accession>A0ABN1B3W2</accession>
<keyword evidence="10" id="KW-1185">Reference proteome</keyword>
<feature type="transmembrane region" description="Helical" evidence="8">
    <location>
        <begin position="198"/>
        <end position="218"/>
    </location>
</feature>
<evidence type="ECO:0000256" key="2">
    <source>
        <dbReference type="ARBA" id="ARBA00007935"/>
    </source>
</evidence>
<dbReference type="PANTHER" id="PTHR30472:SF58">
    <property type="entry name" value="IRON(3+)-HYDROXAMATE IMPORT SYSTEM PERMEASE PROTEIN FHUB"/>
    <property type="match status" value="1"/>
</dbReference>
<evidence type="ECO:0000256" key="8">
    <source>
        <dbReference type="SAM" id="Phobius"/>
    </source>
</evidence>
<dbReference type="Proteomes" id="UP001500880">
    <property type="component" value="Unassembled WGS sequence"/>
</dbReference>
<keyword evidence="6 8" id="KW-1133">Transmembrane helix</keyword>
<organism evidence="9 10">
    <name type="scientific">Salinibacillus aidingensis</name>
    <dbReference type="NCBI Taxonomy" id="237684"/>
    <lineage>
        <taxon>Bacteria</taxon>
        <taxon>Bacillati</taxon>
        <taxon>Bacillota</taxon>
        <taxon>Bacilli</taxon>
        <taxon>Bacillales</taxon>
        <taxon>Bacillaceae</taxon>
        <taxon>Salinibacillus</taxon>
    </lineage>
</organism>
<comment type="similarity">
    <text evidence="2">Belongs to the binding-protein-dependent transport system permease family. FecCD subfamily.</text>
</comment>
<keyword evidence="4" id="KW-1003">Cell membrane</keyword>
<evidence type="ECO:0000256" key="5">
    <source>
        <dbReference type="ARBA" id="ARBA00022692"/>
    </source>
</evidence>
<feature type="transmembrane region" description="Helical" evidence="8">
    <location>
        <begin position="98"/>
        <end position="117"/>
    </location>
</feature>
<evidence type="ECO:0000313" key="9">
    <source>
        <dbReference type="EMBL" id="GAA0489660.1"/>
    </source>
</evidence>
<feature type="transmembrane region" description="Helical" evidence="8">
    <location>
        <begin position="156"/>
        <end position="178"/>
    </location>
</feature>